<gene>
    <name evidence="8" type="ORF">TrST_g12834</name>
</gene>
<dbReference type="PROSITE" id="PS50222">
    <property type="entry name" value="EF_HAND_2"/>
    <property type="match status" value="2"/>
</dbReference>
<dbReference type="SMART" id="SM00042">
    <property type="entry name" value="CUB"/>
    <property type="match status" value="3"/>
</dbReference>
<evidence type="ECO:0000256" key="3">
    <source>
        <dbReference type="ARBA" id="ARBA00023157"/>
    </source>
</evidence>
<feature type="domain" description="CUB" evidence="6">
    <location>
        <begin position="1737"/>
        <end position="1874"/>
    </location>
</feature>
<evidence type="ECO:0000313" key="8">
    <source>
        <dbReference type="EMBL" id="GMH85011.1"/>
    </source>
</evidence>
<dbReference type="Gene3D" id="2.60.120.290">
    <property type="entry name" value="Spermadhesin, CUB domain"/>
    <property type="match status" value="3"/>
</dbReference>
<dbReference type="Pfam" id="PF13499">
    <property type="entry name" value="EF-hand_7"/>
    <property type="match status" value="1"/>
</dbReference>
<protein>
    <recommendedName>
        <fullName evidence="10">CUB domain-containing protein</fullName>
    </recommendedName>
</protein>
<feature type="domain" description="EF-hand" evidence="7">
    <location>
        <begin position="2561"/>
        <end position="2596"/>
    </location>
</feature>
<keyword evidence="2" id="KW-0106">Calcium</keyword>
<dbReference type="SUPFAM" id="SSF49854">
    <property type="entry name" value="Spermadhesin, CUB domain"/>
    <property type="match status" value="3"/>
</dbReference>
<dbReference type="SMART" id="SM00054">
    <property type="entry name" value="EFh"/>
    <property type="match status" value="2"/>
</dbReference>
<dbReference type="Pfam" id="PF00431">
    <property type="entry name" value="CUB"/>
    <property type="match status" value="3"/>
</dbReference>
<reference evidence="9" key="1">
    <citation type="journal article" date="2023" name="Commun. Biol.">
        <title>Genome analysis of Parmales, the sister group of diatoms, reveals the evolutionary specialization of diatoms from phago-mixotrophs to photoautotrophs.</title>
        <authorList>
            <person name="Ban H."/>
            <person name="Sato S."/>
            <person name="Yoshikawa S."/>
            <person name="Yamada K."/>
            <person name="Nakamura Y."/>
            <person name="Ichinomiya M."/>
            <person name="Sato N."/>
            <person name="Blanc-Mathieu R."/>
            <person name="Endo H."/>
            <person name="Kuwata A."/>
            <person name="Ogata H."/>
        </authorList>
    </citation>
    <scope>NUCLEOTIDE SEQUENCE [LARGE SCALE GENOMIC DNA]</scope>
    <source>
        <strain evidence="9">NIES 3701</strain>
    </source>
</reference>
<feature type="transmembrane region" description="Helical" evidence="4">
    <location>
        <begin position="2723"/>
        <end position="2744"/>
    </location>
</feature>
<evidence type="ECO:0000313" key="9">
    <source>
        <dbReference type="Proteomes" id="UP001165085"/>
    </source>
</evidence>
<organism evidence="8 9">
    <name type="scientific">Triparma strigata</name>
    <dbReference type="NCBI Taxonomy" id="1606541"/>
    <lineage>
        <taxon>Eukaryota</taxon>
        <taxon>Sar</taxon>
        <taxon>Stramenopiles</taxon>
        <taxon>Ochrophyta</taxon>
        <taxon>Bolidophyceae</taxon>
        <taxon>Parmales</taxon>
        <taxon>Triparmaceae</taxon>
        <taxon>Triparma</taxon>
    </lineage>
</organism>
<dbReference type="EMBL" id="BRXY01000298">
    <property type="protein sequence ID" value="GMH85011.1"/>
    <property type="molecule type" value="Genomic_DNA"/>
</dbReference>
<evidence type="ECO:0000259" key="7">
    <source>
        <dbReference type="PROSITE" id="PS50222"/>
    </source>
</evidence>
<dbReference type="InterPro" id="IPR035914">
    <property type="entry name" value="Sperma_CUB_dom_sf"/>
</dbReference>
<evidence type="ECO:0000256" key="1">
    <source>
        <dbReference type="ARBA" id="ARBA00022737"/>
    </source>
</evidence>
<feature type="transmembrane region" description="Helical" evidence="4">
    <location>
        <begin position="3192"/>
        <end position="3215"/>
    </location>
</feature>
<dbReference type="InterPro" id="IPR000859">
    <property type="entry name" value="CUB_dom"/>
</dbReference>
<evidence type="ECO:0000256" key="2">
    <source>
        <dbReference type="ARBA" id="ARBA00022837"/>
    </source>
</evidence>
<sequence length="3466" mass="381785">MLLFFVVFFPAFDLFGGGSLSFCPLNVLPPFLRPNAAANHTDNELHRSASLTPPPPASPPILSPEKFSFLLLLLLAVATSSLARAASLPPSAKPAFPEHLSADRRLEGCDDGGGNQGCAYNNDATVDTCSGIEDTKAGWEAVHNTADCVEIEFKYVAGGWSYENKVSFTCYETKGWMFEAPGYPYDSTMGMQEGETKIEKLCLKPGDYQLKSWDDFGDGFNGATFEMTIAATGEEALRESPAYPDTWQKPSLFFVDFSIVATAPCVTHSNCKRCINDAGGDNECGWCASSASCHVLKDDRSTWDDSGFTCSADDNGNSLMKTNEQCADAAPPEIAAGCDGCWSSDAAFSEGNSLALTTGEKWWESTKIADDALIKVELVKNPQADGTRCVKHDRRRATGDGVGGGCGCEDGTNFCNYDYPDPSCEPCSNFWSVNNCYNNDLPEAGAYDCVNRCFGDGNDYPDSDYYSSSWNDYPEDGDGSSDYYSSSWNDYPEDGDGSGGGMDFSYYDEWDPSYSYVPPAMSSYNYFDETANDCEELIHTFDNVVQINFSGTNAVTFKLPSGLERGDDYALRFSLYSTTTNENRLDDVTGVGNTFSIAPPCFPILLEIDLTNENYLGEVYWEFENSAATTKFTDTAGNALVGEVDIVGGSVTTPNTIDMTSINDGQYDNFGVWGGTYMEGGKYTYQACFDPGTYTFTGRDSYGDGWNGGKFSIKDVSSGMFLAKSSGGGTLKNQGVSGSQESFTFQVSGSLELDCLVEWRQNCNSCIVAPSDGDANSGCNWCAATNECKFSGTGAGTCPVSTGSTYAADTAGTTPLIMTSTSTCPNPGFSNIKTLKKDGDAWETEVPDPPIFNINQEMKITWDSVAIAAASYIEVQLIYYNCAWMNPDITDGDFPGWELCDDSYIMDGWDEWAYAYETAYVQNTGSTTMTISNAYEGLWAMKVKYYDYDAGQEYSEVSDTFIMQYYYDECTQAQNAGFSNNKFTDAYFDAQMSCYMDQCSDVDSDSEFYSTCKDKTEFDGTTNNEQGTLAHKTSMNTCICYHEKMKAICPQGVDNCLPNRQQGYELFETFLDECDKDAPQGMSPYADQYDWCYGEGSEGGQEYSSPSGPTVVKHSTKDPCFEEGSAPTSDCQSFTIVVDLFDWPEESTWELEKSNCFFTMEGPWYETGHYEKTVCLPDGDYTLTGYDSAMDGWNMGGYMSILDEDGAFKLIPTEVAGMKTEKIFSVSSAACQHETCGACVAEAACGYCIEDPTRSVCYDMINSPNYCANADTSQTITDTEQSGRSAFLPASMCENSAYLPAINLDSLDDKVYSSASDTVGVYYGGSSNMTITWATQNIGAAIAVQLKLTTTNYVCTMFDGDDCSSNKEFIVAAGTPNDLNFEYDVSPYIPSGEDYMLVATINVDDTTSVTDTAGPFKIVQPCVDVVIQVDTGNWAAEMEWELWDGIGIEPLIKAASAPELVADNDPDVFKDGKTTEHFRKANSEYTTQADTGLDFDADLCLLPGTYELHAIDTFGDGWNGGGTIRAKTAENGAVFAGPVNPEGLSSVLLLDVSPVEATDADVSQCPFIESCGACSAYSGENCGWCINSGKCSSTGGSCTGIYISGDIQCPNNIQVVDLEDTYYEVGEDITVKWSGTGFTSDSSTLVALFKGDPESCTDDQLSYYGNFTQCEHIDWQYDLAPGQEMNAGLGDGIVKTLDWPRFTNDDDYFIAIISNVEDGVFGYGNQFEVFDPNTGMCSGSRTYKITHTSVVDAGENNGVTALEAFLTDGSAGESYNNNMACEFSITAPDGYNVYLSFLDVSLETGCGDLLTIRDGNSTADPVRAFVCAPYYPNAPDVESVMAPSIKSLNNKMHVQWASDETLAGGGWEAVAIAVKAPEVTSGGGWGGDDSTIDEEVDEEVRLPSCGNGPPNSDGIMVMTYEMGPADSNMGIIGSGFEGDENVYQNKMKCVWKFTARAGYRLEFVFTVFDLEPNRDICGYDSLTIEDDGQSDTKKIYCGATLRPTYQSISNKVTVTFQSDDTVALSGFKIKFSAKENVMTTLPSRLLQIAGSRSADSELPANMRHLYEVVGTNYEIPDYCEAEVTMTLSSSGNLKGTISDGTAAAYAKNTACKWIINMDDAVGEDYGIKLDFESFHVEGGEEPVPCEYDYVTISNGNGNLLGRICGRKNLEDGYIYSTCSETENCKWNKFTGPSTSTFFTKTKQLVVEFHTDSSVQLAGFVANFKALPNDQIADETRNWAYTPWGECQPIRFGFNDGERQRDVQCGFDDANTQLCPESGLFPSTSSSKWSDDSALNYDAGIKPTSIYKCMVEGSSLRWSGEYFIENTGCDMENYCCFHGLFQVTQKNSDQKNAIHITELVGETSSTNNKCRPMEGDSVDYGTGEDIFFPLVGDGDTASNAGTFIVYGVHYNALKSGGYMEFMGTDQGISLGHCEDGDCVPKEMDWVIILIMVAVETGVIVVLLLLWFVYKSVNTGKAKNNALRAAEAAQGTASDLNDIIEKKMERQRKQQEDARKAMMNRHTMERASSMDNMEILEGEDFDNFEGVDLCGMQKLTKIDTRDPTDRKIVQAFNKADTDGSGFIDIDELLRAMVETTGKPWTKAQIQEIFDEFDEDKSGELGVEEFKLLVNSTIGGSLNTNRNKYTDEDFNKEWFKPSREEAEKFAVANLPKCPEGMGEELWAKEFFVTRILFGDSKKELRPVWSTDIDDCDFGVGISLYFKNTMFLSYMLFGAFLISLPIIISNSMQQSSSLNVQLRGSYVSSESLNIMAGVTDLVICSLLALVLTLADEKEKGVIGKIDEGVQTPADYTLVMKNAPPVNEISIGQWKKYFEDITKDMERVVEDYVDVDQYLVKEMIEKDGPTEDGRVVSISYCVKGARTIYDLVKKRRDLEDKLYFKVRALKKKDPDYKLPHASHNDPPTFFQKILRPGSISPEYMLIMLDDLDKKINDLQMSDKPKMGSRMFVTFDTELALDTACIKSFEVPGPTGKCPKVKQSCEASDLIYSNMAVGIWNRRIREILGYLLCFTFIIGSLVFLVWVNSMRYDPRIAGYAVAVINAFLKVFCEFWCKKVELPLTYSDQQYSLMTKLTAARVFNTAILLLFTCEQAERGTGLWGLPKFLYLNTEFVSKVQSTIFADITLSLGKIVDAPLIAKRVFLSRLVVPATQTQYNNMFAPRPWNLAERYSDCIKTIFTCLLYISVLPTGLGYAAFAFGLAYFSDKFCILRTWERPPEFDYKMSVTARYILEWTLVAHLAMTLYLYTQWPFVQIETEMDKVYTPHQRLLVFVYTAATFGAAVFFGAKQFGNMIVASVTSSIGEQRCSQSFIVRMCQCLRPPEQKLHIERYSQLPGYGLASYNPHPEGESAADFESFHVINTMAGHGVREKIMAPKIVAFMAKTKPTEGTSSNQKEEIGVDKKFTVLPNKPEQKYAAVAKKDEESEEESEVQAVEMVDVSKDIVAKTDDGLQATL</sequence>
<feature type="domain" description="CUB" evidence="6">
    <location>
        <begin position="2079"/>
        <end position="2226"/>
    </location>
</feature>
<evidence type="ECO:0008006" key="10">
    <source>
        <dbReference type="Google" id="ProtNLM"/>
    </source>
</evidence>
<keyword evidence="4" id="KW-0812">Transmembrane</keyword>
<dbReference type="PROSITE" id="PS00018">
    <property type="entry name" value="EF_HAND_1"/>
    <property type="match status" value="2"/>
</dbReference>
<keyword evidence="1" id="KW-0677">Repeat</keyword>
<dbReference type="Gene3D" id="1.10.238.10">
    <property type="entry name" value="EF-hand"/>
    <property type="match status" value="1"/>
</dbReference>
<keyword evidence="3" id="KW-1015">Disulfide bond</keyword>
<dbReference type="CDD" id="cd00041">
    <property type="entry name" value="CUB"/>
    <property type="match status" value="3"/>
</dbReference>
<feature type="domain" description="EF-hand" evidence="7">
    <location>
        <begin position="2598"/>
        <end position="2633"/>
    </location>
</feature>
<feature type="transmembrane region" description="Helical" evidence="4">
    <location>
        <begin position="3241"/>
        <end position="3259"/>
    </location>
</feature>
<dbReference type="PROSITE" id="PS01180">
    <property type="entry name" value="CUB"/>
    <property type="match status" value="3"/>
</dbReference>
<dbReference type="GO" id="GO:0005509">
    <property type="term" value="F:calcium ion binding"/>
    <property type="evidence" value="ECO:0007669"/>
    <property type="project" value="InterPro"/>
</dbReference>
<dbReference type="CDD" id="cd00051">
    <property type="entry name" value="EFh"/>
    <property type="match status" value="1"/>
</dbReference>
<dbReference type="InterPro" id="IPR011992">
    <property type="entry name" value="EF-hand-dom_pair"/>
</dbReference>
<feature type="transmembrane region" description="Helical" evidence="4">
    <location>
        <begin position="3046"/>
        <end position="3066"/>
    </location>
</feature>
<comment type="caution">
    <text evidence="8">The sequence shown here is derived from an EMBL/GenBank/DDBJ whole genome shotgun (WGS) entry which is preliminary data.</text>
</comment>
<feature type="transmembrane region" description="Helical" evidence="4">
    <location>
        <begin position="3280"/>
        <end position="3298"/>
    </location>
</feature>
<dbReference type="Proteomes" id="UP001165085">
    <property type="component" value="Unassembled WGS sequence"/>
</dbReference>
<dbReference type="OrthoDB" id="431034at2759"/>
<evidence type="ECO:0000256" key="5">
    <source>
        <dbReference type="SAM" id="SignalP"/>
    </source>
</evidence>
<dbReference type="PANTHER" id="PTHR24251:SF30">
    <property type="entry name" value="MEMBRANE FRIZZLED-RELATED PROTEIN"/>
    <property type="match status" value="1"/>
</dbReference>
<name>A0A9W7B6E1_9STRA</name>
<proteinExistence type="predicted"/>
<evidence type="ECO:0000256" key="4">
    <source>
        <dbReference type="SAM" id="Phobius"/>
    </source>
</evidence>
<keyword evidence="4" id="KW-1133">Transmembrane helix</keyword>
<dbReference type="InterPro" id="IPR018247">
    <property type="entry name" value="EF_Hand_1_Ca_BS"/>
</dbReference>
<keyword evidence="9" id="KW-1185">Reference proteome</keyword>
<dbReference type="InterPro" id="IPR002048">
    <property type="entry name" value="EF_hand_dom"/>
</dbReference>
<dbReference type="PANTHER" id="PTHR24251">
    <property type="entry name" value="OVOCHYMASE-RELATED"/>
    <property type="match status" value="1"/>
</dbReference>
<feature type="signal peptide" evidence="5">
    <location>
        <begin position="1"/>
        <end position="21"/>
    </location>
</feature>
<feature type="transmembrane region" description="Helical" evidence="4">
    <location>
        <begin position="3017"/>
        <end position="3040"/>
    </location>
</feature>
<feature type="domain" description="CUB" evidence="6">
    <location>
        <begin position="1905"/>
        <end position="2034"/>
    </location>
</feature>
<keyword evidence="5" id="KW-0732">Signal</keyword>
<feature type="transmembrane region" description="Helical" evidence="4">
    <location>
        <begin position="2764"/>
        <end position="2786"/>
    </location>
</feature>
<dbReference type="SUPFAM" id="SSF47473">
    <property type="entry name" value="EF-hand"/>
    <property type="match status" value="1"/>
</dbReference>
<keyword evidence="4" id="KW-0472">Membrane</keyword>
<feature type="chain" id="PRO_5040848052" description="CUB domain-containing protein" evidence="5">
    <location>
        <begin position="22"/>
        <end position="3466"/>
    </location>
</feature>
<feature type="transmembrane region" description="Helical" evidence="4">
    <location>
        <begin position="2444"/>
        <end position="2468"/>
    </location>
</feature>
<accession>A0A9W7B6E1</accession>
<evidence type="ECO:0000259" key="6">
    <source>
        <dbReference type="PROSITE" id="PS01180"/>
    </source>
</evidence>